<protein>
    <recommendedName>
        <fullName evidence="5">Methyltransferase</fullName>
    </recommendedName>
</protein>
<reference evidence="4" key="1">
    <citation type="submission" date="2018-05" db="EMBL/GenBank/DDBJ databases">
        <authorList>
            <person name="Lanie J.A."/>
            <person name="Ng W.-L."/>
            <person name="Kazmierczak K.M."/>
            <person name="Andrzejewski T.M."/>
            <person name="Davidsen T.M."/>
            <person name="Wayne K.J."/>
            <person name="Tettelin H."/>
            <person name="Glass J.I."/>
            <person name="Rusch D."/>
            <person name="Podicherti R."/>
            <person name="Tsui H.-C.T."/>
            <person name="Winkler M.E."/>
        </authorList>
    </citation>
    <scope>NUCLEOTIDE SEQUENCE</scope>
</reference>
<evidence type="ECO:0000313" key="4">
    <source>
        <dbReference type="EMBL" id="SUZ80682.1"/>
    </source>
</evidence>
<proteinExistence type="inferred from homology"/>
<dbReference type="GO" id="GO:0032259">
    <property type="term" value="P:methylation"/>
    <property type="evidence" value="ECO:0007669"/>
    <property type="project" value="UniProtKB-KW"/>
</dbReference>
<sequence length="508" mass="55535">MTATRRRRRDRSARSRSRASDVVQKLERRIPYYDLLEEDGLDLIQEHADRILAEVGIEVWGDEVTIELFRDAGATVDGPRLRFDPGLVTDIVTRSAPSEFVQHSRDPERSVTIGGKHTVFAPGYGMPFVRDLDRGRRYGTMADLEDLVKINHTLEWTQHSSLVICEPTDVAVNKRHLDMLALHFQHSSKPLLGAITAPERALDSIEMARIVFGADRLDDHCVIMANINVNSPLVYDGAVTEVIRHYAAAGQGMVICPFILGGAMGPVTPAGAVAQAHAEAMVGMALTQLVRPGAPAIYGNFLTTMSLRSGAPTFGTPEAGLAYFAVGQLARRLGVPVRCGGSFTSSKLPDAQAAQESAASLYTAMMAGANFVLHAAGWLEGGLVMDYEKLVLDNDRLGMTHHLLRGMALDDNAFAMGGFHEVGPGSHFLGSAHTLANYETAYYEATFGDSASWEQWSEEGELDARQRANADWKARLANHESPPLPADVDEALTEFVERRKASMDDAWY</sequence>
<name>A0A381QMV7_9ZZZZ</name>
<dbReference type="Pfam" id="PF06253">
    <property type="entry name" value="MTTB"/>
    <property type="match status" value="1"/>
</dbReference>
<dbReference type="InterPro" id="IPR038601">
    <property type="entry name" value="MttB-like_sf"/>
</dbReference>
<evidence type="ECO:0008006" key="5">
    <source>
        <dbReference type="Google" id="ProtNLM"/>
    </source>
</evidence>
<organism evidence="4">
    <name type="scientific">marine metagenome</name>
    <dbReference type="NCBI Taxonomy" id="408172"/>
    <lineage>
        <taxon>unclassified sequences</taxon>
        <taxon>metagenomes</taxon>
        <taxon>ecological metagenomes</taxon>
    </lineage>
</organism>
<dbReference type="EMBL" id="UINC01001438">
    <property type="protein sequence ID" value="SUZ80682.1"/>
    <property type="molecule type" value="Genomic_DNA"/>
</dbReference>
<dbReference type="InterPro" id="IPR010426">
    <property type="entry name" value="MTTB_MeTrfase"/>
</dbReference>
<evidence type="ECO:0000256" key="1">
    <source>
        <dbReference type="ARBA" id="ARBA00007137"/>
    </source>
</evidence>
<accession>A0A381QMV7</accession>
<dbReference type="GO" id="GO:0015948">
    <property type="term" value="P:methanogenesis"/>
    <property type="evidence" value="ECO:0007669"/>
    <property type="project" value="InterPro"/>
</dbReference>
<dbReference type="GO" id="GO:0008168">
    <property type="term" value="F:methyltransferase activity"/>
    <property type="evidence" value="ECO:0007669"/>
    <property type="project" value="UniProtKB-KW"/>
</dbReference>
<dbReference type="PIRSF" id="PIRSF037567">
    <property type="entry name" value="MTTB_MeTrfase"/>
    <property type="match status" value="1"/>
</dbReference>
<evidence type="ECO:0000256" key="2">
    <source>
        <dbReference type="ARBA" id="ARBA00022603"/>
    </source>
</evidence>
<dbReference type="AlphaFoldDB" id="A0A381QMV7"/>
<evidence type="ECO:0000256" key="3">
    <source>
        <dbReference type="ARBA" id="ARBA00022679"/>
    </source>
</evidence>
<gene>
    <name evidence="4" type="ORF">METZ01_LOCUS33536</name>
</gene>
<keyword evidence="2" id="KW-0489">Methyltransferase</keyword>
<dbReference type="Gene3D" id="3.20.20.480">
    <property type="entry name" value="Trimethylamine methyltransferase-like"/>
    <property type="match status" value="1"/>
</dbReference>
<comment type="similarity">
    <text evidence="1">Belongs to the trimethylamine methyltransferase family.</text>
</comment>
<keyword evidence="3" id="KW-0808">Transferase</keyword>